<evidence type="ECO:0000313" key="4">
    <source>
        <dbReference type="Proteomes" id="UP000621454"/>
    </source>
</evidence>
<keyword evidence="4" id="KW-1185">Reference proteome</keyword>
<dbReference type="AlphaFoldDB" id="A0A916WYT3"/>
<dbReference type="InterPro" id="IPR046096">
    <property type="entry name" value="DUF6114"/>
</dbReference>
<feature type="transmembrane region" description="Helical" evidence="2">
    <location>
        <begin position="96"/>
        <end position="113"/>
    </location>
</feature>
<feature type="transmembrane region" description="Helical" evidence="2">
    <location>
        <begin position="36"/>
        <end position="57"/>
    </location>
</feature>
<feature type="transmembrane region" description="Helical" evidence="2">
    <location>
        <begin position="63"/>
        <end position="89"/>
    </location>
</feature>
<reference evidence="3" key="2">
    <citation type="submission" date="2020-09" db="EMBL/GenBank/DDBJ databases">
        <authorList>
            <person name="Sun Q."/>
            <person name="Zhou Y."/>
        </authorList>
    </citation>
    <scope>NUCLEOTIDE SEQUENCE</scope>
    <source>
        <strain evidence="3">CGMCC 1.12827</strain>
    </source>
</reference>
<dbReference type="EMBL" id="BMGC01000033">
    <property type="protein sequence ID" value="GGB42884.1"/>
    <property type="molecule type" value="Genomic_DNA"/>
</dbReference>
<sequence length="144" mass="15090">MTADPDMPSTDGEHPERGESPTRRERFARWRATRPFTGAMFLIASALFLGLPALTTVRLGDVLITITSISGVSTVLFSVLMAICAVSVLVVPGARIPAGLFALVLAVITLPAANFGGFLLGTVTGIVGAAATLAWRPVDQSPQR</sequence>
<feature type="region of interest" description="Disordered" evidence="1">
    <location>
        <begin position="1"/>
        <end position="25"/>
    </location>
</feature>
<dbReference type="Pfam" id="PF19609">
    <property type="entry name" value="DUF6114"/>
    <property type="match status" value="1"/>
</dbReference>
<keyword evidence="2" id="KW-0812">Transmembrane</keyword>
<evidence type="ECO:0000313" key="3">
    <source>
        <dbReference type="EMBL" id="GGB42884.1"/>
    </source>
</evidence>
<evidence type="ECO:0000256" key="1">
    <source>
        <dbReference type="SAM" id="MobiDB-lite"/>
    </source>
</evidence>
<keyword evidence="2" id="KW-1133">Transmembrane helix</keyword>
<comment type="caution">
    <text evidence="3">The sequence shown here is derived from an EMBL/GenBank/DDBJ whole genome shotgun (WGS) entry which is preliminary data.</text>
</comment>
<keyword evidence="2" id="KW-0472">Membrane</keyword>
<proteinExistence type="predicted"/>
<gene>
    <name evidence="3" type="ORF">GCM10011489_32980</name>
</gene>
<accession>A0A916WYT3</accession>
<protein>
    <submittedName>
        <fullName evidence="3">Uncharacterized protein</fullName>
    </submittedName>
</protein>
<organism evidence="3 4">
    <name type="scientific">Gordonia jinhuaensis</name>
    <dbReference type="NCBI Taxonomy" id="1517702"/>
    <lineage>
        <taxon>Bacteria</taxon>
        <taxon>Bacillati</taxon>
        <taxon>Actinomycetota</taxon>
        <taxon>Actinomycetes</taxon>
        <taxon>Mycobacteriales</taxon>
        <taxon>Gordoniaceae</taxon>
        <taxon>Gordonia</taxon>
    </lineage>
</organism>
<reference evidence="3" key="1">
    <citation type="journal article" date="2014" name="Int. J. Syst. Evol. Microbiol.">
        <title>Complete genome sequence of Corynebacterium casei LMG S-19264T (=DSM 44701T), isolated from a smear-ripened cheese.</title>
        <authorList>
            <consortium name="US DOE Joint Genome Institute (JGI-PGF)"/>
            <person name="Walter F."/>
            <person name="Albersmeier A."/>
            <person name="Kalinowski J."/>
            <person name="Ruckert C."/>
        </authorList>
    </citation>
    <scope>NUCLEOTIDE SEQUENCE</scope>
    <source>
        <strain evidence="3">CGMCC 1.12827</strain>
    </source>
</reference>
<dbReference type="Proteomes" id="UP000621454">
    <property type="component" value="Unassembled WGS sequence"/>
</dbReference>
<evidence type="ECO:0000256" key="2">
    <source>
        <dbReference type="SAM" id="Phobius"/>
    </source>
</evidence>
<feature type="compositionally biased region" description="Basic and acidic residues" evidence="1">
    <location>
        <begin position="11"/>
        <end position="25"/>
    </location>
</feature>
<name>A0A916WYT3_9ACTN</name>